<dbReference type="OrthoDB" id="5297361at2"/>
<accession>A0A2S4LXA6</accession>
<proteinExistence type="predicted"/>
<protein>
    <submittedName>
        <fullName evidence="1">Uncharacterized protein</fullName>
    </submittedName>
</protein>
<comment type="caution">
    <text evidence="1">The sequence shown here is derived from an EMBL/GenBank/DDBJ whole genome shotgun (WGS) entry which is preliminary data.</text>
</comment>
<dbReference type="Proteomes" id="UP000237381">
    <property type="component" value="Unassembled WGS sequence"/>
</dbReference>
<gene>
    <name evidence="1" type="ORF">B0G62_12084</name>
</gene>
<organism evidence="1 2">
    <name type="scientific">Paraburkholderia eburnea</name>
    <dbReference type="NCBI Taxonomy" id="1189126"/>
    <lineage>
        <taxon>Bacteria</taxon>
        <taxon>Pseudomonadati</taxon>
        <taxon>Pseudomonadota</taxon>
        <taxon>Betaproteobacteria</taxon>
        <taxon>Burkholderiales</taxon>
        <taxon>Burkholderiaceae</taxon>
        <taxon>Paraburkholderia</taxon>
    </lineage>
</organism>
<dbReference type="RefSeq" id="WP_103707043.1">
    <property type="nucleotide sequence ID" value="NZ_PQGA01000020.1"/>
</dbReference>
<reference evidence="1 2" key="1">
    <citation type="submission" date="2018-01" db="EMBL/GenBank/DDBJ databases">
        <title>Genomic Encyclopedia of Type Strains, Phase III (KMG-III): the genomes of soil and plant-associated and newly described type strains.</title>
        <authorList>
            <person name="Whitman W."/>
        </authorList>
    </citation>
    <scope>NUCLEOTIDE SEQUENCE [LARGE SCALE GENOMIC DNA]</scope>
    <source>
        <strain evidence="1 2">JCM 18070</strain>
    </source>
</reference>
<evidence type="ECO:0000313" key="1">
    <source>
        <dbReference type="EMBL" id="POR47091.1"/>
    </source>
</evidence>
<dbReference type="EMBL" id="PQGA01000020">
    <property type="protein sequence ID" value="POR47091.1"/>
    <property type="molecule type" value="Genomic_DNA"/>
</dbReference>
<evidence type="ECO:0000313" key="2">
    <source>
        <dbReference type="Proteomes" id="UP000237381"/>
    </source>
</evidence>
<name>A0A2S4LXA6_9BURK</name>
<sequence length="72" mass="8334">MHETNQISPERMTPEQRRLEVASLLANGLVRLRISHFPQSTKRLPESEFELALSGRQRVHIDPVNNKTTESR</sequence>
<dbReference type="AlphaFoldDB" id="A0A2S4LXA6"/>
<keyword evidence="2" id="KW-1185">Reference proteome</keyword>